<dbReference type="EMBL" id="JACHXZ010000003">
    <property type="protein sequence ID" value="MBB3169385.1"/>
    <property type="molecule type" value="Genomic_DNA"/>
</dbReference>
<gene>
    <name evidence="1" type="ORF">FHS30_002593</name>
</gene>
<accession>A0A839UVM4</accession>
<organism evidence="1 2">
    <name type="scientific">Simiduia aestuariiviva</name>
    <dbReference type="NCBI Taxonomy" id="1510459"/>
    <lineage>
        <taxon>Bacteria</taxon>
        <taxon>Pseudomonadati</taxon>
        <taxon>Pseudomonadota</taxon>
        <taxon>Gammaproteobacteria</taxon>
        <taxon>Cellvibrionales</taxon>
        <taxon>Cellvibrionaceae</taxon>
        <taxon>Simiduia</taxon>
    </lineage>
</organism>
<reference evidence="1 2" key="1">
    <citation type="submission" date="2020-08" db="EMBL/GenBank/DDBJ databases">
        <title>Genomic Encyclopedia of Type Strains, Phase III (KMG-III): the genomes of soil and plant-associated and newly described type strains.</title>
        <authorList>
            <person name="Whitman W."/>
        </authorList>
    </citation>
    <scope>NUCLEOTIDE SEQUENCE [LARGE SCALE GENOMIC DNA]</scope>
    <source>
        <strain evidence="1 2">CECT 8571</strain>
    </source>
</reference>
<dbReference type="RefSeq" id="WP_183910856.1">
    <property type="nucleotide sequence ID" value="NZ_JACHXZ010000003.1"/>
</dbReference>
<evidence type="ECO:0000313" key="1">
    <source>
        <dbReference type="EMBL" id="MBB3169385.1"/>
    </source>
</evidence>
<protein>
    <submittedName>
        <fullName evidence="1">Uncharacterized protein</fullName>
    </submittedName>
</protein>
<dbReference type="Proteomes" id="UP000559987">
    <property type="component" value="Unassembled WGS sequence"/>
</dbReference>
<sequence>MDEQPELIMSPLCQTIESEGESVSVEIYGDGEGKWLLEVVDKYNTSTTWEDAFDTDQAALDEVLDTIKTEGIGCLVGQGIQL</sequence>
<proteinExistence type="predicted"/>
<evidence type="ECO:0000313" key="2">
    <source>
        <dbReference type="Proteomes" id="UP000559987"/>
    </source>
</evidence>
<name>A0A839UVM4_9GAMM</name>
<keyword evidence="2" id="KW-1185">Reference proteome</keyword>
<comment type="caution">
    <text evidence="1">The sequence shown here is derived from an EMBL/GenBank/DDBJ whole genome shotgun (WGS) entry which is preliminary data.</text>
</comment>
<dbReference type="AlphaFoldDB" id="A0A839UVM4"/>